<evidence type="ECO:0000256" key="9">
    <source>
        <dbReference type="ARBA" id="ARBA00093617"/>
    </source>
</evidence>
<keyword evidence="7 10" id="KW-1133">Transmembrane helix</keyword>
<feature type="transmembrane region" description="Helical" evidence="10">
    <location>
        <begin position="443"/>
        <end position="468"/>
    </location>
</feature>
<feature type="transmembrane region" description="Helical" evidence="10">
    <location>
        <begin position="489"/>
        <end position="510"/>
    </location>
</feature>
<dbReference type="InterPro" id="IPR032421">
    <property type="entry name" value="PMT_4TMC"/>
</dbReference>
<feature type="transmembrane region" description="Helical" evidence="10">
    <location>
        <begin position="174"/>
        <end position="192"/>
    </location>
</feature>
<comment type="function">
    <text evidence="10">Protein O-mannosyltransferase that catalyzes the transfer of a single mannose residue from a polyprenol phospho-mannosyl lipidic donor to the hydroxyl group of selected serine and threonine residues in acceptor proteins.</text>
</comment>
<feature type="transmembrane region" description="Helical" evidence="10">
    <location>
        <begin position="281"/>
        <end position="302"/>
    </location>
</feature>
<evidence type="ECO:0000256" key="7">
    <source>
        <dbReference type="ARBA" id="ARBA00022989"/>
    </source>
</evidence>
<dbReference type="EMBL" id="QMEU01000031">
    <property type="protein sequence ID" value="RAU95173.1"/>
    <property type="molecule type" value="Genomic_DNA"/>
</dbReference>
<evidence type="ECO:0000259" key="11">
    <source>
        <dbReference type="Pfam" id="PF02366"/>
    </source>
</evidence>
<comment type="subcellular location">
    <subcellularLocation>
        <location evidence="10">Cell membrane</location>
    </subcellularLocation>
    <subcellularLocation>
        <location evidence="1">Endomembrane system</location>
        <topology evidence="1">Multi-pass membrane protein</topology>
    </subcellularLocation>
</comment>
<dbReference type="Proteomes" id="UP000250347">
    <property type="component" value="Unassembled WGS sequence"/>
</dbReference>
<feature type="transmembrane region" description="Helical" evidence="10">
    <location>
        <begin position="151"/>
        <end position="168"/>
    </location>
</feature>
<dbReference type="Pfam" id="PF16192">
    <property type="entry name" value="PMT_4TMC"/>
    <property type="match status" value="1"/>
</dbReference>
<dbReference type="InterPro" id="IPR027005">
    <property type="entry name" value="PMT-like"/>
</dbReference>
<comment type="caution">
    <text evidence="13">The sequence shown here is derived from an EMBL/GenBank/DDBJ whole genome shotgun (WGS) entry which is preliminary data.</text>
</comment>
<gene>
    <name evidence="13" type="ORF">DQP58_12975</name>
</gene>
<keyword evidence="8 10" id="KW-0472">Membrane</keyword>
<evidence type="ECO:0000256" key="6">
    <source>
        <dbReference type="ARBA" id="ARBA00022692"/>
    </source>
</evidence>
<proteinExistence type="inferred from homology"/>
<dbReference type="GO" id="GO:0004169">
    <property type="term" value="F:dolichyl-phosphate-mannose-protein mannosyltransferase activity"/>
    <property type="evidence" value="ECO:0007669"/>
    <property type="project" value="UniProtKB-UniRule"/>
</dbReference>
<keyword evidence="6 10" id="KW-0812">Transmembrane</keyword>
<organism evidence="13 14">
    <name type="scientific">Mycobacterium colombiense</name>
    <dbReference type="NCBI Taxonomy" id="339268"/>
    <lineage>
        <taxon>Bacteria</taxon>
        <taxon>Bacillati</taxon>
        <taxon>Actinomycetota</taxon>
        <taxon>Actinomycetes</taxon>
        <taxon>Mycobacteriales</taxon>
        <taxon>Mycobacteriaceae</taxon>
        <taxon>Mycobacterium</taxon>
        <taxon>Mycobacterium avium complex (MAC)</taxon>
    </lineage>
</organism>
<dbReference type="InterPro" id="IPR003342">
    <property type="entry name" value="ArnT-like_N"/>
</dbReference>
<evidence type="ECO:0000256" key="1">
    <source>
        <dbReference type="ARBA" id="ARBA00004127"/>
    </source>
</evidence>
<dbReference type="Pfam" id="PF02366">
    <property type="entry name" value="PMT"/>
    <property type="match status" value="1"/>
</dbReference>
<comment type="similarity">
    <text evidence="3 10">Belongs to the glycosyltransferase 39 family.</text>
</comment>
<dbReference type="PANTHER" id="PTHR10050">
    <property type="entry name" value="DOLICHYL-PHOSPHATE-MANNOSE--PROTEIN MANNOSYLTRANSFERASE"/>
    <property type="match status" value="1"/>
</dbReference>
<reference evidence="13 14" key="1">
    <citation type="submission" date="2018-06" db="EMBL/GenBank/DDBJ databases">
        <title>NTM in soil in Japan.</title>
        <authorList>
            <person name="Ohya K."/>
        </authorList>
    </citation>
    <scope>NUCLEOTIDE SEQUENCE [LARGE SCALE GENOMIC DNA]</scope>
    <source>
        <strain evidence="13 14">GF76</strain>
    </source>
</reference>
<dbReference type="EC" id="2.4.1.-" evidence="10"/>
<dbReference type="GO" id="GO:0005886">
    <property type="term" value="C:plasma membrane"/>
    <property type="evidence" value="ECO:0007669"/>
    <property type="project" value="UniProtKB-SubCell"/>
</dbReference>
<evidence type="ECO:0000256" key="4">
    <source>
        <dbReference type="ARBA" id="ARBA00022676"/>
    </source>
</evidence>
<feature type="domain" description="ArnT-like N-terminal" evidence="11">
    <location>
        <begin position="49"/>
        <end position="299"/>
    </location>
</feature>
<evidence type="ECO:0000256" key="10">
    <source>
        <dbReference type="RuleBase" id="RU367007"/>
    </source>
</evidence>
<name>A0A329KJ02_9MYCO</name>
<evidence type="ECO:0000256" key="2">
    <source>
        <dbReference type="ARBA" id="ARBA00004922"/>
    </source>
</evidence>
<keyword evidence="10" id="KW-1003">Cell membrane</keyword>
<evidence type="ECO:0000259" key="12">
    <source>
        <dbReference type="Pfam" id="PF16192"/>
    </source>
</evidence>
<dbReference type="UniPathway" id="UPA00378"/>
<evidence type="ECO:0000256" key="3">
    <source>
        <dbReference type="ARBA" id="ARBA00007222"/>
    </source>
</evidence>
<evidence type="ECO:0000313" key="14">
    <source>
        <dbReference type="Proteomes" id="UP000250347"/>
    </source>
</evidence>
<sequence length="533" mass="58747">MTAPPRESSSTLEGAETQRVVPVVSPGPLVPAADFGPTDQVRGWVVTGIITVLAAITRFLNLGSPTDGGTPVFDEKHYAPQAWQVLHNHGVEDNPGFGLVVHPPVGKQLIALGEAVFGYSGVGWRFTGALLGVVMVALVMRTVRRISRSTLIGAIAGVLVICDGVSFVAARTALLDGILTFFVVAAFGALIVDRDQVRQRMHIALADGRHADTVWGPRLGVRWWRFGAGILLGLACGTKWSGLYYVLFFGAMSLAFDVAARRQYQVTRPWLGTLRRDLIPTGYALGVIPVLVYLASYAPWFASETAIDRHEVGQTIGPRSLVPLPDAIRSLWHYTAKAFQFHAGLTNSAGNYHPWESKPWSWPMSLRPVLYAIDEQNVPGCGAQSCVKAEMLVGTPAMWWLAVPVLVFALWRMLVRRDWRYAAVLVGYCAGWLPWFADIDRQMYFFYAATMAPFLVMAIALICGDVLYTPGAPPRRLRLQLQANTERRTLGLIAVCAYVALVVTNFAWLFPVLTGLPISQQTWNMEIWLPSWR</sequence>
<dbReference type="PANTHER" id="PTHR10050:SF46">
    <property type="entry name" value="PROTEIN O-MANNOSYL-TRANSFERASE 2"/>
    <property type="match status" value="1"/>
</dbReference>
<evidence type="ECO:0000256" key="5">
    <source>
        <dbReference type="ARBA" id="ARBA00022679"/>
    </source>
</evidence>
<feature type="domain" description="Protein O-mannosyl-transferase C-terminal four TM" evidence="12">
    <location>
        <begin position="329"/>
        <end position="532"/>
    </location>
</feature>
<dbReference type="GO" id="GO:0012505">
    <property type="term" value="C:endomembrane system"/>
    <property type="evidence" value="ECO:0007669"/>
    <property type="project" value="UniProtKB-SubCell"/>
</dbReference>
<accession>A0A329KJ02</accession>
<feature type="transmembrane region" description="Helical" evidence="10">
    <location>
        <begin position="122"/>
        <end position="139"/>
    </location>
</feature>
<keyword evidence="4 10" id="KW-0328">Glycosyltransferase</keyword>
<keyword evidence="5 10" id="KW-0808">Transferase</keyword>
<protein>
    <recommendedName>
        <fullName evidence="9 10">Polyprenol-phosphate-mannose--protein mannosyltransferase</fullName>
        <ecNumber evidence="10">2.4.1.-</ecNumber>
    </recommendedName>
</protein>
<evidence type="ECO:0000313" key="13">
    <source>
        <dbReference type="EMBL" id="RAU95173.1"/>
    </source>
</evidence>
<evidence type="ECO:0000256" key="8">
    <source>
        <dbReference type="ARBA" id="ARBA00023136"/>
    </source>
</evidence>
<dbReference type="AlphaFoldDB" id="A0A329KJ02"/>
<feature type="transmembrane region" description="Helical" evidence="10">
    <location>
        <begin position="421"/>
        <end position="437"/>
    </location>
</feature>
<comment type="pathway">
    <text evidence="2 10">Protein modification; protein glycosylation.</text>
</comment>